<evidence type="ECO:0000313" key="1">
    <source>
        <dbReference type="EMBL" id="QCY71335.1"/>
    </source>
</evidence>
<reference evidence="1 2" key="1">
    <citation type="submission" date="2019-06" db="EMBL/GenBank/DDBJ databases">
        <title>Complete genome sequence of Antarcticibacterium flavum KCTC 52984T from an Antarctic marine sediment.</title>
        <authorList>
            <person name="Lee Y.M."/>
            <person name="Shin S.C."/>
        </authorList>
    </citation>
    <scope>NUCLEOTIDE SEQUENCE [LARGE SCALE GENOMIC DNA]</scope>
    <source>
        <strain evidence="1 2">KCTC 52984</strain>
    </source>
</reference>
<evidence type="ECO:0000313" key="2">
    <source>
        <dbReference type="Proteomes" id="UP000309016"/>
    </source>
</evidence>
<organism evidence="1 2">
    <name type="scientific">Antarcticibacterium flavum</name>
    <dbReference type="NCBI Taxonomy" id="2058175"/>
    <lineage>
        <taxon>Bacteria</taxon>
        <taxon>Pseudomonadati</taxon>
        <taxon>Bacteroidota</taxon>
        <taxon>Flavobacteriia</taxon>
        <taxon>Flavobacteriales</taxon>
        <taxon>Flavobacteriaceae</taxon>
        <taxon>Antarcticibacterium</taxon>
    </lineage>
</organism>
<dbReference type="AlphaFoldDB" id="A0A5B7X879"/>
<gene>
    <name evidence="1" type="ORF">FHG64_01935</name>
</gene>
<dbReference type="EMBL" id="CP040812">
    <property type="protein sequence ID" value="QCY71335.1"/>
    <property type="molecule type" value="Genomic_DNA"/>
</dbReference>
<protein>
    <submittedName>
        <fullName evidence="1">Uncharacterized protein</fullName>
    </submittedName>
</protein>
<accession>A0A5B7X879</accession>
<sequence>MKKESRILLLGLAAITVGGFVYSQIYIHEQSRREIKEIANELALAWQEKLDLTLEQKLRLEDLIITYTIRKNAIINDSIPEYRKIQKLKKVQVKEHRNLKKILSDSQFNAYVGINKKIPDTIIDSVSAS</sequence>
<dbReference type="KEGG" id="afla:FHG64_01935"/>
<proteinExistence type="predicted"/>
<keyword evidence="2" id="KW-1185">Reference proteome</keyword>
<name>A0A5B7X879_9FLAO</name>
<dbReference type="OrthoDB" id="1441751at2"/>
<dbReference type="Proteomes" id="UP000309016">
    <property type="component" value="Chromosome"/>
</dbReference>